<evidence type="ECO:0000256" key="6">
    <source>
        <dbReference type="SAM" id="Phobius"/>
    </source>
</evidence>
<dbReference type="GO" id="GO:0000155">
    <property type="term" value="F:phosphorelay sensor kinase activity"/>
    <property type="evidence" value="ECO:0007669"/>
    <property type="project" value="InterPro"/>
</dbReference>
<dbReference type="GO" id="GO:0046983">
    <property type="term" value="F:protein dimerization activity"/>
    <property type="evidence" value="ECO:0007669"/>
    <property type="project" value="InterPro"/>
</dbReference>
<evidence type="ECO:0000256" key="5">
    <source>
        <dbReference type="ARBA" id="ARBA00023012"/>
    </source>
</evidence>
<dbReference type="AlphaFoldDB" id="A0A4Q0MHR7"/>
<accession>A0A4Q0MHR7</accession>
<dbReference type="CDD" id="cd16917">
    <property type="entry name" value="HATPase_UhpB-NarQ-NarX-like"/>
    <property type="match status" value="1"/>
</dbReference>
<feature type="transmembrane region" description="Helical" evidence="6">
    <location>
        <begin position="177"/>
        <end position="195"/>
    </location>
</feature>
<dbReference type="OrthoDB" id="9778496at2"/>
<protein>
    <submittedName>
        <fullName evidence="8">Sensor histidine kinase</fullName>
    </submittedName>
</protein>
<dbReference type="Pfam" id="PF02518">
    <property type="entry name" value="HATPase_c"/>
    <property type="match status" value="1"/>
</dbReference>
<dbReference type="Proteomes" id="UP000289708">
    <property type="component" value="Unassembled WGS sequence"/>
</dbReference>
<dbReference type="SMART" id="SM00304">
    <property type="entry name" value="HAMP"/>
    <property type="match status" value="1"/>
</dbReference>
<feature type="transmembrane region" description="Helical" evidence="6">
    <location>
        <begin position="24"/>
        <end position="44"/>
    </location>
</feature>
<evidence type="ECO:0000256" key="1">
    <source>
        <dbReference type="ARBA" id="ARBA00004370"/>
    </source>
</evidence>
<keyword evidence="9" id="KW-1185">Reference proteome</keyword>
<keyword evidence="6" id="KW-1133">Transmembrane helix</keyword>
<keyword evidence="6" id="KW-0812">Transmembrane</keyword>
<dbReference type="GO" id="GO:0016020">
    <property type="term" value="C:membrane"/>
    <property type="evidence" value="ECO:0007669"/>
    <property type="project" value="UniProtKB-SubCell"/>
</dbReference>
<dbReference type="Pfam" id="PF00672">
    <property type="entry name" value="HAMP"/>
    <property type="match status" value="1"/>
</dbReference>
<dbReference type="SUPFAM" id="SSF55874">
    <property type="entry name" value="ATPase domain of HSP90 chaperone/DNA topoisomerase II/histidine kinase"/>
    <property type="match status" value="1"/>
</dbReference>
<dbReference type="CDD" id="cd06225">
    <property type="entry name" value="HAMP"/>
    <property type="match status" value="1"/>
</dbReference>
<evidence type="ECO:0000256" key="2">
    <source>
        <dbReference type="ARBA" id="ARBA00022553"/>
    </source>
</evidence>
<dbReference type="InterPro" id="IPR036890">
    <property type="entry name" value="HATPase_C_sf"/>
</dbReference>
<comment type="subcellular location">
    <subcellularLocation>
        <location evidence="1">Membrane</location>
    </subcellularLocation>
</comment>
<dbReference type="InterPro" id="IPR011712">
    <property type="entry name" value="Sig_transdc_His_kin_sub3_dim/P"/>
</dbReference>
<evidence type="ECO:0000313" key="9">
    <source>
        <dbReference type="Proteomes" id="UP000289708"/>
    </source>
</evidence>
<dbReference type="RefSeq" id="WP_128777844.1">
    <property type="nucleotide sequence ID" value="NZ_RYFI01000011.1"/>
</dbReference>
<comment type="caution">
    <text evidence="8">The sequence shown here is derived from an EMBL/GenBank/DDBJ whole genome shotgun (WGS) entry which is preliminary data.</text>
</comment>
<name>A0A4Q0MHR7_9HYPH</name>
<dbReference type="InterPro" id="IPR050482">
    <property type="entry name" value="Sensor_HK_TwoCompSys"/>
</dbReference>
<feature type="domain" description="HAMP" evidence="7">
    <location>
        <begin position="196"/>
        <end position="248"/>
    </location>
</feature>
<dbReference type="InterPro" id="IPR003594">
    <property type="entry name" value="HATPase_dom"/>
</dbReference>
<keyword evidence="4 8" id="KW-0418">Kinase</keyword>
<dbReference type="EMBL" id="RYFI01000011">
    <property type="protein sequence ID" value="RXF72984.1"/>
    <property type="molecule type" value="Genomic_DNA"/>
</dbReference>
<keyword evidence="3" id="KW-0808">Transferase</keyword>
<dbReference type="Gene3D" id="1.20.5.1930">
    <property type="match status" value="1"/>
</dbReference>
<dbReference type="PANTHER" id="PTHR24421:SF58">
    <property type="entry name" value="SIGNAL TRANSDUCTION HISTIDINE-PROTEIN KINASE_PHOSPHATASE UHPB"/>
    <property type="match status" value="1"/>
</dbReference>
<reference evidence="8 9" key="1">
    <citation type="submission" date="2018-12" db="EMBL/GenBank/DDBJ databases">
        <title>bacterium Hansschlegelia zhihuaiae S113.</title>
        <authorList>
            <person name="He J."/>
        </authorList>
    </citation>
    <scope>NUCLEOTIDE SEQUENCE [LARGE SCALE GENOMIC DNA]</scope>
    <source>
        <strain evidence="8 9">S 113</strain>
    </source>
</reference>
<dbReference type="PROSITE" id="PS50885">
    <property type="entry name" value="HAMP"/>
    <property type="match status" value="1"/>
</dbReference>
<keyword evidence="2" id="KW-0597">Phosphoprotein</keyword>
<proteinExistence type="predicted"/>
<dbReference type="PANTHER" id="PTHR24421">
    <property type="entry name" value="NITRATE/NITRITE SENSOR PROTEIN NARX-RELATED"/>
    <property type="match status" value="1"/>
</dbReference>
<evidence type="ECO:0000259" key="7">
    <source>
        <dbReference type="PROSITE" id="PS50885"/>
    </source>
</evidence>
<keyword evidence="6" id="KW-0472">Membrane</keyword>
<keyword evidence="5" id="KW-0902">Two-component regulatory system</keyword>
<gene>
    <name evidence="8" type="ORF">EK403_12650</name>
</gene>
<dbReference type="InterPro" id="IPR003660">
    <property type="entry name" value="HAMP_dom"/>
</dbReference>
<dbReference type="Gene3D" id="6.10.340.10">
    <property type="match status" value="1"/>
</dbReference>
<evidence type="ECO:0000256" key="4">
    <source>
        <dbReference type="ARBA" id="ARBA00022777"/>
    </source>
</evidence>
<dbReference type="Gene3D" id="3.30.565.10">
    <property type="entry name" value="Histidine kinase-like ATPase, C-terminal domain"/>
    <property type="match status" value="1"/>
</dbReference>
<sequence>MTAANADDGAASTPRSGLDLKWTLVRRIVVMALLCVTGGAGFALHDVAVEAGRQNQEVAVAVERHLSVQLIRIGRGLDLIERFPDWDAVLKFALRPGQCVQLIGAEGEVRNSSCAGIDERAPTAPPWFERVYRALFFDRSLAERTVLYRGEPKGLIRATIDPATVAERAWSDLSRMLGLWAMMIGALCALVYFVVDHALRPTAGILAGINRVAEGDLSTRLPAFRLRELQRISQVFNDLTQKLQATTSDRAEFARKLVDAQERERRLIARELHDDVAQRLTALNCLARSIGKSVGAAAPEASRESDELVAMASGAMRSLRDTLTYLRPPEIDDLGLVSSLQELVAGHDRQAPGATRFTFRSEGAFEDVPAEACAHIYRIIQEGLNNASRHAGADNVAVTLSEGAAGPSGDRGSGRIHLLIADDGVGSGREPGRGPLAGVGLIGMRERVYALSGEFSAGPGPDRGFELRVSFPVRLEAREAA</sequence>
<organism evidence="8 9">
    <name type="scientific">Hansschlegelia zhihuaiae</name>
    <dbReference type="NCBI Taxonomy" id="405005"/>
    <lineage>
        <taxon>Bacteria</taxon>
        <taxon>Pseudomonadati</taxon>
        <taxon>Pseudomonadota</taxon>
        <taxon>Alphaproteobacteria</taxon>
        <taxon>Hyphomicrobiales</taxon>
        <taxon>Methylopilaceae</taxon>
        <taxon>Hansschlegelia</taxon>
    </lineage>
</organism>
<dbReference type="Pfam" id="PF07730">
    <property type="entry name" value="HisKA_3"/>
    <property type="match status" value="1"/>
</dbReference>
<evidence type="ECO:0000313" key="8">
    <source>
        <dbReference type="EMBL" id="RXF72984.1"/>
    </source>
</evidence>
<evidence type="ECO:0000256" key="3">
    <source>
        <dbReference type="ARBA" id="ARBA00022679"/>
    </source>
</evidence>